<dbReference type="AlphaFoldDB" id="A0A1E3QKA1"/>
<dbReference type="STRING" id="984486.A0A1E3QKA1"/>
<proteinExistence type="predicted"/>
<name>A0A1E3QKA1_9ASCO</name>
<dbReference type="GeneID" id="30150791"/>
<dbReference type="RefSeq" id="XP_018983439.1">
    <property type="nucleotide sequence ID" value="XM_019132938.1"/>
</dbReference>
<dbReference type="EMBL" id="KV454437">
    <property type="protein sequence ID" value="ODQ78111.1"/>
    <property type="molecule type" value="Genomic_DNA"/>
</dbReference>
<accession>A0A1E3QKA1</accession>
<reference evidence="2" key="1">
    <citation type="submission" date="2016-05" db="EMBL/GenBank/DDBJ databases">
        <title>Comparative genomics of biotechnologically important yeasts.</title>
        <authorList>
            <consortium name="DOE Joint Genome Institute"/>
            <person name="Riley R."/>
            <person name="Haridas S."/>
            <person name="Wolfe K.H."/>
            <person name="Lopes M.R."/>
            <person name="Hittinger C.T."/>
            <person name="Goker M."/>
            <person name="Salamov A."/>
            <person name="Wisecaver J."/>
            <person name="Long T.M."/>
            <person name="Aerts A.L."/>
            <person name="Barry K."/>
            <person name="Choi C."/>
            <person name="Clum A."/>
            <person name="Coughlan A.Y."/>
            <person name="Deshpande S."/>
            <person name="Douglass A.P."/>
            <person name="Hanson S.J."/>
            <person name="Klenk H.-P."/>
            <person name="Labutti K."/>
            <person name="Lapidus A."/>
            <person name="Lindquist E."/>
            <person name="Lipzen A."/>
            <person name="Meier-Kolthoff J.P."/>
            <person name="Ohm R.A."/>
            <person name="Otillar R.P."/>
            <person name="Pangilinan J."/>
            <person name="Peng Y."/>
            <person name="Rokas A."/>
            <person name="Rosa C.A."/>
            <person name="Scheuner C."/>
            <person name="Sibirny A.A."/>
            <person name="Slot J.C."/>
            <person name="Stielow J.B."/>
            <person name="Sun H."/>
            <person name="Kurtzman C.P."/>
            <person name="Blackwell M."/>
            <person name="Grigoriev I.V."/>
            <person name="Jeffries T.W."/>
        </authorList>
    </citation>
    <scope>NUCLEOTIDE SEQUENCE [LARGE SCALE GENOMIC DNA]</scope>
    <source>
        <strain evidence="2">NRRL Y-12698</strain>
    </source>
</reference>
<evidence type="ECO:0000313" key="2">
    <source>
        <dbReference type="Proteomes" id="UP000094336"/>
    </source>
</evidence>
<gene>
    <name evidence="1" type="ORF">BABINDRAFT_92713</name>
</gene>
<dbReference type="Pfam" id="PF08579">
    <property type="entry name" value="RPM2"/>
    <property type="match status" value="1"/>
</dbReference>
<dbReference type="Proteomes" id="UP000094336">
    <property type="component" value="Unassembled WGS sequence"/>
</dbReference>
<protein>
    <submittedName>
        <fullName evidence="1">Uncharacterized protein</fullName>
    </submittedName>
</protein>
<dbReference type="InterPro" id="IPR013888">
    <property type="entry name" value="RNase_P_Rpm2_mt"/>
</dbReference>
<evidence type="ECO:0000313" key="1">
    <source>
        <dbReference type="EMBL" id="ODQ78111.1"/>
    </source>
</evidence>
<dbReference type="OrthoDB" id="185373at2759"/>
<organism evidence="1 2">
    <name type="scientific">Babjeviella inositovora NRRL Y-12698</name>
    <dbReference type="NCBI Taxonomy" id="984486"/>
    <lineage>
        <taxon>Eukaryota</taxon>
        <taxon>Fungi</taxon>
        <taxon>Dikarya</taxon>
        <taxon>Ascomycota</taxon>
        <taxon>Saccharomycotina</taxon>
        <taxon>Pichiomycetes</taxon>
        <taxon>Serinales incertae sedis</taxon>
        <taxon>Babjeviella</taxon>
    </lineage>
</organism>
<keyword evidence="2" id="KW-1185">Reference proteome</keyword>
<sequence length="855" mass="95638">MAGPFKCYMQKKINISSECNKHFRHYRHHQFHPHAKLLHFFDSTFSNYYTAGFSYNKTCTARQRALNLHFILCRFFRAKRTFEFVPYRSPSSHNSQNARARSHNAGFPETSNITTVLLNANDELTKKTLYRKTSAKSVAAKEQIKYNLLQMHILSNLKITIGNDLSVLVTKMLALSFAPGLGNMRRGYATCADARSVRAQVQLDAFAKELAEQQKAQRPSMIAHDIGTIHDTFARELAEQQARLEKLEIPLAAQLQTLLDTDTFAATQILLLRNAFKTQDYGRVYAMYQALARNGFHLATVDDYNILLLAISRRSPVYNTADCIDESVEENLSKLLTVYEALLSQSHTVRPTSETYAIVLALLLDGAAFEHAQFQRAKTQLAHTPHSRNGSDYYQLALLIFKGIATGGCKHSAHPEIVDKLLMGLNVYATDAAELYGAVESASAVRIDTYLHYHTSCVNGARTMQNLLDAYAQFQDAADVHPHLMREKYTVYALLLKNLVTIGEVNTATKFLDDIVLAYAKVPTLKASCNDGNIAGLVNNYLMGLVTAGKCEKAFVLLKKFHNASFLPSVDGDVCGQLLLTYAQAAQATSDVKNVSGLSYPLVNEIFDWYMSMPPTASSLVLKNYPLSGAPLRDEVISFLMVTAMNNTSNPDAAALFTKLLKVTLSHSEAIRLNLGATRSVVTFLLDQATQDASAATVLTKFLMHQYRAVAACARTEANLWFSGVVDLLVPRVHCHNNFMRDAVLTSLLLQLSIIEPCVRSYKLQQDNIFGIIQLFSAFIFPKYHQPMAQAPEEVERVLGLEARLISEFEDTENHYVELPQELVEFKANLKRGFRQLWESVGASESYSDEVKMCL</sequence>